<protein>
    <recommendedName>
        <fullName evidence="3">RHS repeat-associated core domain-containing protein</fullName>
    </recommendedName>
</protein>
<dbReference type="PANTHER" id="PTHR32305:SF15">
    <property type="entry name" value="PROTEIN RHSA-RELATED"/>
    <property type="match status" value="1"/>
</dbReference>
<reference evidence="1 2" key="1">
    <citation type="submission" date="2020-05" db="EMBL/GenBank/DDBJ databases">
        <title>Hymenobacter terrestris sp. nov. and Hymenobacter lapidiphilus sp. nov., isolated from regoliths in Antarctica.</title>
        <authorList>
            <person name="Sedlacek I."/>
            <person name="Pantucek R."/>
            <person name="Zeman M."/>
            <person name="Holochova P."/>
            <person name="Kralova S."/>
            <person name="Stankova E."/>
            <person name="Sedo O."/>
            <person name="Micenkova L."/>
            <person name="Svec P."/>
            <person name="Gupta V."/>
            <person name="Sood U."/>
            <person name="Korpole U.S."/>
            <person name="Lal R."/>
        </authorList>
    </citation>
    <scope>NUCLEOTIDE SEQUENCE [LARGE SCALE GENOMIC DNA]</scope>
    <source>
        <strain evidence="1 2">P5252</strain>
    </source>
</reference>
<dbReference type="NCBIfam" id="TIGR03696">
    <property type="entry name" value="Rhs_assc_core"/>
    <property type="match status" value="1"/>
</dbReference>
<feature type="non-terminal residue" evidence="1">
    <location>
        <position position="1"/>
    </location>
</feature>
<accession>A0ABX2Q787</accession>
<dbReference type="Proteomes" id="UP000626554">
    <property type="component" value="Unassembled WGS sequence"/>
</dbReference>
<dbReference type="InterPro" id="IPR050708">
    <property type="entry name" value="T6SS_VgrG/RHS"/>
</dbReference>
<organism evidence="1 2">
    <name type="scientific">Hymenobacter terrestris</name>
    <dbReference type="NCBI Taxonomy" id="2748310"/>
    <lineage>
        <taxon>Bacteria</taxon>
        <taxon>Pseudomonadati</taxon>
        <taxon>Bacteroidota</taxon>
        <taxon>Cytophagia</taxon>
        <taxon>Cytophagales</taxon>
        <taxon>Hymenobacteraceae</taxon>
        <taxon>Hymenobacter</taxon>
    </lineage>
</organism>
<proteinExistence type="predicted"/>
<dbReference type="EMBL" id="JABKAV010000132">
    <property type="protein sequence ID" value="NVO86825.1"/>
    <property type="molecule type" value="Genomic_DNA"/>
</dbReference>
<evidence type="ECO:0008006" key="3">
    <source>
        <dbReference type="Google" id="ProtNLM"/>
    </source>
</evidence>
<dbReference type="RefSeq" id="WP_317170551.1">
    <property type="nucleotide sequence ID" value="NZ_JABKAV010000132.1"/>
</dbReference>
<keyword evidence="2" id="KW-1185">Reference proteome</keyword>
<gene>
    <name evidence="1" type="ORF">HW556_18235</name>
</gene>
<evidence type="ECO:0000313" key="2">
    <source>
        <dbReference type="Proteomes" id="UP000626554"/>
    </source>
</evidence>
<name>A0ABX2Q787_9BACT</name>
<dbReference type="PANTHER" id="PTHR32305">
    <property type="match status" value="1"/>
</dbReference>
<dbReference type="InterPro" id="IPR022385">
    <property type="entry name" value="Rhs_assc_core"/>
</dbReference>
<sequence length="664" mass="72011">FTDGATSGSQSPDYSYDAAGSLTADANKGIRLIRYNHLQLPERLEWANGNVLEYTYSAAGQKVSKLATEAGKPTAVRTDYVGPWQYERDSLRWLTHAEGRALYLYPRDPAGQVSTKVNYEYTLKDHLGNLRVAFHPGERKTYHAFLEPNENELRREQHEFDSVSVSAPIRRVDPTHQLAKSGAGFALLNAGGVAPQPLGPLKQLTVARGDTVDVVAYGMYQQPAQANWSFTLASFVASLLQPAVGAPAPPDGGRRVRVLPLLSVGLGLVPAVEQLSGGVPKAYLRVLVYNADSVLVAWPTKQLTNAANASVVDGGYEQLSLRVFVPSAGYVQAYVANESDTDVFFDDISVEHRQGLQVQENQYDPYGLDLVGLNRSATPQNKYSWNGKERQDEFGLNWLDHGWRFYDPTLGRWVVTDPDGEKAGQASWGSYQFGMDNAVRYNDLDGRCPTCPQGKAADEVYALGATIESEGKTWIYTGGGVYAETVGSKIMGAVERFSQEGGDNGTNNEVYDGSKLKGAMSSLLKKFLFANSIMGNGDEQEVGVVIESAEPNGTSPGGNTAKKEIKIDQEGLNVLLDASGAVINRKGHTYREAVNANQGREISDVTGAGNDAADAAKEARAEARNPSGRDTIQRSVGLFGRGSHYKILTDSGTVDVYSNDKLKK</sequence>
<dbReference type="Gene3D" id="2.180.10.10">
    <property type="entry name" value="RHS repeat-associated core"/>
    <property type="match status" value="2"/>
</dbReference>
<comment type="caution">
    <text evidence="1">The sequence shown here is derived from an EMBL/GenBank/DDBJ whole genome shotgun (WGS) entry which is preliminary data.</text>
</comment>
<evidence type="ECO:0000313" key="1">
    <source>
        <dbReference type="EMBL" id="NVO86825.1"/>
    </source>
</evidence>